<feature type="transmembrane region" description="Helical" evidence="7">
    <location>
        <begin position="318"/>
        <end position="338"/>
    </location>
</feature>
<evidence type="ECO:0000256" key="2">
    <source>
        <dbReference type="ARBA" id="ARBA00009045"/>
    </source>
</evidence>
<keyword evidence="10" id="KW-1185">Reference proteome</keyword>
<comment type="similarity">
    <text evidence="2">Belongs to the peptidase S54 family.</text>
</comment>
<keyword evidence="5 7" id="KW-1133">Transmembrane helix</keyword>
<gene>
    <name evidence="9" type="ORF">OBBRIDRAFT_827905</name>
</gene>
<organism evidence="9 10">
    <name type="scientific">Obba rivulosa</name>
    <dbReference type="NCBI Taxonomy" id="1052685"/>
    <lineage>
        <taxon>Eukaryota</taxon>
        <taxon>Fungi</taxon>
        <taxon>Dikarya</taxon>
        <taxon>Basidiomycota</taxon>
        <taxon>Agaricomycotina</taxon>
        <taxon>Agaricomycetes</taxon>
        <taxon>Polyporales</taxon>
        <taxon>Gelatoporiaceae</taxon>
        <taxon>Obba</taxon>
    </lineage>
</organism>
<dbReference type="EMBL" id="KV722498">
    <property type="protein sequence ID" value="OCH87098.1"/>
    <property type="molecule type" value="Genomic_DNA"/>
</dbReference>
<dbReference type="InterPro" id="IPR035952">
    <property type="entry name" value="Rhomboid-like_sf"/>
</dbReference>
<evidence type="ECO:0000256" key="3">
    <source>
        <dbReference type="ARBA" id="ARBA00022692"/>
    </source>
</evidence>
<comment type="subcellular location">
    <subcellularLocation>
        <location evidence="1">Membrane</location>
        <topology evidence="1">Multi-pass membrane protein</topology>
    </subcellularLocation>
</comment>
<dbReference type="SUPFAM" id="SSF144091">
    <property type="entry name" value="Rhomboid-like"/>
    <property type="match status" value="1"/>
</dbReference>
<dbReference type="GO" id="GO:0006465">
    <property type="term" value="P:signal peptide processing"/>
    <property type="evidence" value="ECO:0007669"/>
    <property type="project" value="TreeGrafter"/>
</dbReference>
<dbReference type="Pfam" id="PF01694">
    <property type="entry name" value="Rhomboid"/>
    <property type="match status" value="1"/>
</dbReference>
<reference evidence="9 10" key="1">
    <citation type="submission" date="2016-07" db="EMBL/GenBank/DDBJ databases">
        <title>Draft genome of the white-rot fungus Obba rivulosa 3A-2.</title>
        <authorList>
            <consortium name="DOE Joint Genome Institute"/>
            <person name="Miettinen O."/>
            <person name="Riley R."/>
            <person name="Acob R."/>
            <person name="Barry K."/>
            <person name="Cullen D."/>
            <person name="De Vries R."/>
            <person name="Hainaut M."/>
            <person name="Hatakka A."/>
            <person name="Henrissat B."/>
            <person name="Hilden K."/>
            <person name="Kuo R."/>
            <person name="Labutti K."/>
            <person name="Lipzen A."/>
            <person name="Makela M.R."/>
            <person name="Sandor L."/>
            <person name="Spatafora J.W."/>
            <person name="Grigoriev I.V."/>
            <person name="Hibbett D.S."/>
        </authorList>
    </citation>
    <scope>NUCLEOTIDE SEQUENCE [LARGE SCALE GENOMIC DNA]</scope>
    <source>
        <strain evidence="9 10">3A-2</strain>
    </source>
</reference>
<sequence>MLVHRLKLSLPRFVPSNNALYQVPHRRYGTTVIYAIPASEVLSAMPVRTTRLVIRPTLFVLASVLGVYTFCAYETNNHTDFYLSQYPVNTDTGYWIVRNADQARQCCEIDKTTERSRRWKERLDSFLPAPMTHSVITTYIKLATMWNETQDSDRTLLGVTALTTAIFASRLLPGSLPHVLKLLFHHPFSGRSHTLITSPFNHLGMFHLVSNIGGLWFLKIGYQWLAQDCLPEQLSVEEATSSYHLLSFTFAAGAFSMLCSHLYEIALYRSRVRSLAPPSLAALTFNQGWQVTPTCGISGVVYALAAVAIFGFSDNKAHLIFANGDIPAWTLIIPLLALDTAGLLAGRRLMYMNHACHLSGFAFGTLYVYYGVEAWEKLRIIVARVSGGEMPAKVLFRHQVSDNV</sequence>
<dbReference type="InterPro" id="IPR022764">
    <property type="entry name" value="Peptidase_S54_rhomboid_dom"/>
</dbReference>
<dbReference type="GO" id="GO:0004252">
    <property type="term" value="F:serine-type endopeptidase activity"/>
    <property type="evidence" value="ECO:0007669"/>
    <property type="project" value="InterPro"/>
</dbReference>
<feature type="domain" description="Peptidase S54 rhomboid" evidence="8">
    <location>
        <begin position="193"/>
        <end position="371"/>
    </location>
</feature>
<feature type="transmembrane region" description="Helical" evidence="7">
    <location>
        <begin position="205"/>
        <end position="225"/>
    </location>
</feature>
<evidence type="ECO:0000313" key="9">
    <source>
        <dbReference type="EMBL" id="OCH87098.1"/>
    </source>
</evidence>
<keyword evidence="3 7" id="KW-0812">Transmembrane</keyword>
<evidence type="ECO:0000256" key="4">
    <source>
        <dbReference type="ARBA" id="ARBA00022801"/>
    </source>
</evidence>
<evidence type="ECO:0000256" key="6">
    <source>
        <dbReference type="ARBA" id="ARBA00023136"/>
    </source>
</evidence>
<dbReference type="Gene3D" id="1.20.1540.10">
    <property type="entry name" value="Rhomboid-like"/>
    <property type="match status" value="1"/>
</dbReference>
<evidence type="ECO:0000256" key="5">
    <source>
        <dbReference type="ARBA" id="ARBA00022989"/>
    </source>
</evidence>
<keyword evidence="6 7" id="KW-0472">Membrane</keyword>
<feature type="transmembrane region" description="Helical" evidence="7">
    <location>
        <begin position="52"/>
        <end position="70"/>
    </location>
</feature>
<feature type="transmembrane region" description="Helical" evidence="7">
    <location>
        <begin position="289"/>
        <end position="312"/>
    </location>
</feature>
<dbReference type="InterPro" id="IPR050925">
    <property type="entry name" value="Rhomboid_protease_S54"/>
</dbReference>
<proteinExistence type="inferred from homology"/>
<dbReference type="PANTHER" id="PTHR43731:SF14">
    <property type="entry name" value="PRESENILIN-ASSOCIATED RHOMBOID-LIKE PROTEIN, MITOCHONDRIAL"/>
    <property type="match status" value="1"/>
</dbReference>
<dbReference type="GO" id="GO:0016020">
    <property type="term" value="C:membrane"/>
    <property type="evidence" value="ECO:0007669"/>
    <property type="project" value="UniProtKB-SubCell"/>
</dbReference>
<dbReference type="AlphaFoldDB" id="A0A8E2AMS9"/>
<feature type="transmembrane region" description="Helical" evidence="7">
    <location>
        <begin position="245"/>
        <end position="268"/>
    </location>
</feature>
<evidence type="ECO:0000256" key="1">
    <source>
        <dbReference type="ARBA" id="ARBA00004141"/>
    </source>
</evidence>
<dbReference type="OrthoDB" id="10260614at2759"/>
<protein>
    <recommendedName>
        <fullName evidence="8">Peptidase S54 rhomboid domain-containing protein</fullName>
    </recommendedName>
</protein>
<name>A0A8E2AMS9_9APHY</name>
<dbReference type="Proteomes" id="UP000250043">
    <property type="component" value="Unassembled WGS sequence"/>
</dbReference>
<evidence type="ECO:0000313" key="10">
    <source>
        <dbReference type="Proteomes" id="UP000250043"/>
    </source>
</evidence>
<evidence type="ECO:0000256" key="7">
    <source>
        <dbReference type="SAM" id="Phobius"/>
    </source>
</evidence>
<accession>A0A8E2AMS9</accession>
<keyword evidence="4" id="KW-0378">Hydrolase</keyword>
<evidence type="ECO:0000259" key="8">
    <source>
        <dbReference type="Pfam" id="PF01694"/>
    </source>
</evidence>
<dbReference type="PANTHER" id="PTHR43731">
    <property type="entry name" value="RHOMBOID PROTEASE"/>
    <property type="match status" value="1"/>
</dbReference>